<dbReference type="AlphaFoldDB" id="A0A075MM85"/>
<dbReference type="InterPro" id="IPR054145">
    <property type="entry name" value="MGS_GT"/>
</dbReference>
<keyword evidence="6" id="KW-1185">Reference proteome</keyword>
<dbReference type="Proteomes" id="UP000028194">
    <property type="component" value="Chromosome"/>
</dbReference>
<gene>
    <name evidence="5" type="ORF">NTE_00138</name>
</gene>
<evidence type="ECO:0000313" key="5">
    <source>
        <dbReference type="EMBL" id="AIF82220.1"/>
    </source>
</evidence>
<dbReference type="EC" id="2.4.1.-" evidence="5"/>
<keyword evidence="2 5" id="KW-0328">Glycosyltransferase</keyword>
<dbReference type="SUPFAM" id="SSF53448">
    <property type="entry name" value="Nucleotide-diphospho-sugar transferases"/>
    <property type="match status" value="1"/>
</dbReference>
<evidence type="ECO:0000313" key="6">
    <source>
        <dbReference type="Proteomes" id="UP000028194"/>
    </source>
</evidence>
<dbReference type="PANTHER" id="PTHR48090:SF10">
    <property type="entry name" value="GLUCOSYL-3-PHOSPHOGLYCERATE SYNTHASE"/>
    <property type="match status" value="1"/>
</dbReference>
<dbReference type="STRING" id="1459636.NTE_00138"/>
<dbReference type="GO" id="GO:0016757">
    <property type="term" value="F:glycosyltransferase activity"/>
    <property type="evidence" value="ECO:0007669"/>
    <property type="project" value="UniProtKB-KW"/>
</dbReference>
<sequence length="260" mass="28988">MASIRSHVSQPKFSNNNKKVAIIFCTKNSARTIENAIANVKQSPYAPSIIVIDGFSNDNTIELAKKAGATIAIEQPERKFPGKGIAMKAGLQEAEKMGAHIALFLDADIKNLTSEWVDALVEPVVERGYDMTRGFYERHPKDAAVTKLIARPMISVFFPELSGFEQPLSGEVCANIRVWTDLLKRNPPDGWGIDVWFLIEVAVLGHKVKEIFLGKKEHASFDAYREDVGKLSKMSEQVLFTIMQEAVKYNRLDAYRGVST</sequence>
<proteinExistence type="inferred from homology"/>
<dbReference type="InterPro" id="IPR029044">
    <property type="entry name" value="Nucleotide-diphossugar_trans"/>
</dbReference>
<evidence type="ECO:0000256" key="1">
    <source>
        <dbReference type="ARBA" id="ARBA00006739"/>
    </source>
</evidence>
<dbReference type="PANTHER" id="PTHR48090">
    <property type="entry name" value="UNDECAPRENYL-PHOSPHATE 4-DEOXY-4-FORMAMIDO-L-ARABINOSE TRANSFERASE-RELATED"/>
    <property type="match status" value="1"/>
</dbReference>
<dbReference type="HOGENOM" id="CLU_1014170_0_0_2"/>
<dbReference type="Pfam" id="PF21969">
    <property type="entry name" value="MGS_GT"/>
    <property type="match status" value="1"/>
</dbReference>
<organism evidence="5 6">
    <name type="scientific">Candidatus Nitrososphaera evergladensis SR1</name>
    <dbReference type="NCBI Taxonomy" id="1459636"/>
    <lineage>
        <taxon>Archaea</taxon>
        <taxon>Nitrososphaerota</taxon>
        <taxon>Nitrososphaeria</taxon>
        <taxon>Nitrososphaerales</taxon>
        <taxon>Nitrososphaeraceae</taxon>
        <taxon>Nitrososphaera</taxon>
    </lineage>
</organism>
<protein>
    <submittedName>
        <fullName evidence="5">Glycosyl transferase</fullName>
        <ecNumber evidence="5">2.4.1.-</ecNumber>
    </submittedName>
</protein>
<accession>A0A075MM85</accession>
<dbReference type="InterPro" id="IPR050256">
    <property type="entry name" value="Glycosyltransferase_2"/>
</dbReference>
<dbReference type="Gene3D" id="3.90.550.10">
    <property type="entry name" value="Spore Coat Polysaccharide Biosynthesis Protein SpsA, Chain A"/>
    <property type="match status" value="1"/>
</dbReference>
<dbReference type="EMBL" id="CP007174">
    <property type="protein sequence ID" value="AIF82220.1"/>
    <property type="molecule type" value="Genomic_DNA"/>
</dbReference>
<keyword evidence="3 5" id="KW-0808">Transferase</keyword>
<reference evidence="5 6" key="1">
    <citation type="journal article" date="2014" name="PLoS ONE">
        <title>Genome Sequence of Candidatus Nitrososphaera evergladensis from Group I.1b Enriched from Everglades Soil Reveals Novel Genomic Features of the Ammonia-Oxidizing Archaea.</title>
        <authorList>
            <person name="Zhalnina K.V."/>
            <person name="Dias R."/>
            <person name="Leonard M.T."/>
            <person name="Dorr de Quadros P."/>
            <person name="Camargo F.A."/>
            <person name="Drew J.C."/>
            <person name="Farmerie W.G."/>
            <person name="Daroub S.H."/>
            <person name="Triplett E.W."/>
        </authorList>
    </citation>
    <scope>NUCLEOTIDE SEQUENCE [LARGE SCALE GENOMIC DNA]</scope>
    <source>
        <strain evidence="5 6">SR1</strain>
    </source>
</reference>
<evidence type="ECO:0000259" key="4">
    <source>
        <dbReference type="Pfam" id="PF21969"/>
    </source>
</evidence>
<comment type="similarity">
    <text evidence="1">Belongs to the glycosyltransferase 2 family.</text>
</comment>
<dbReference type="eggNOG" id="arCOG00894">
    <property type="taxonomic scope" value="Archaea"/>
</dbReference>
<evidence type="ECO:0000256" key="3">
    <source>
        <dbReference type="ARBA" id="ARBA00022679"/>
    </source>
</evidence>
<dbReference type="KEGG" id="nev:NTE_00138"/>
<evidence type="ECO:0000256" key="2">
    <source>
        <dbReference type="ARBA" id="ARBA00022676"/>
    </source>
</evidence>
<name>A0A075MM85_9ARCH</name>
<feature type="domain" description="Mannosylglycerate synthase GT" evidence="4">
    <location>
        <begin position="80"/>
        <end position="225"/>
    </location>
</feature>